<dbReference type="AlphaFoldDB" id="A0A9P5ZC29"/>
<evidence type="ECO:0000313" key="3">
    <source>
        <dbReference type="Proteomes" id="UP000807469"/>
    </source>
</evidence>
<reference evidence="2" key="1">
    <citation type="submission" date="2020-11" db="EMBL/GenBank/DDBJ databases">
        <authorList>
            <consortium name="DOE Joint Genome Institute"/>
            <person name="Ahrendt S."/>
            <person name="Riley R."/>
            <person name="Andreopoulos W."/>
            <person name="Labutti K."/>
            <person name="Pangilinan J."/>
            <person name="Ruiz-Duenas F.J."/>
            <person name="Barrasa J.M."/>
            <person name="Sanchez-Garcia M."/>
            <person name="Camarero S."/>
            <person name="Miyauchi S."/>
            <person name="Serrano A."/>
            <person name="Linde D."/>
            <person name="Babiker R."/>
            <person name="Drula E."/>
            <person name="Ayuso-Fernandez I."/>
            <person name="Pacheco R."/>
            <person name="Padilla G."/>
            <person name="Ferreira P."/>
            <person name="Barriuso J."/>
            <person name="Kellner H."/>
            <person name="Castanera R."/>
            <person name="Alfaro M."/>
            <person name="Ramirez L."/>
            <person name="Pisabarro A.G."/>
            <person name="Kuo A."/>
            <person name="Tritt A."/>
            <person name="Lipzen A."/>
            <person name="He G."/>
            <person name="Yan M."/>
            <person name="Ng V."/>
            <person name="Cullen D."/>
            <person name="Martin F."/>
            <person name="Rosso M.-N."/>
            <person name="Henrissat B."/>
            <person name="Hibbett D."/>
            <person name="Martinez A.T."/>
            <person name="Grigoriev I.V."/>
        </authorList>
    </citation>
    <scope>NUCLEOTIDE SEQUENCE</scope>
    <source>
        <strain evidence="2">CIRM-BRFM 674</strain>
    </source>
</reference>
<sequence length="343" mass="38230">MKSATLRLTTGVDLAYTDTGAPENYPYITIFAVHGIIFSNLVFKRVQSVALSKGFRFVAISRRGFPGSTPYKPEEINTIINAEEPAENRYAFMEARGHEIASFIDIFASKFGLPISKDKISGSILLGWSQGAQYVSAAIAFAPTLPSDVRIRLRAHIRSVVFYEPPPVTFGLPNAEKNWMPIFDVTIPEAPRIQMVAQWITAYFNHGDLTKRDPNALEYVVPATDKSPSIFNNAQADMEGLECYTQDACLDVPLFAFADQFKAIYRKAIGCAEVMQLFPDLKIAFVVGERSPSFAWVGLWAVQDDQKEIGSTKIIHYKVIPGANHLIHWDNPDKALEVFTSKL</sequence>
<dbReference type="EMBL" id="MU155156">
    <property type="protein sequence ID" value="KAF9483196.1"/>
    <property type="molecule type" value="Genomic_DNA"/>
</dbReference>
<organism evidence="2 3">
    <name type="scientific">Pholiota conissans</name>
    <dbReference type="NCBI Taxonomy" id="109636"/>
    <lineage>
        <taxon>Eukaryota</taxon>
        <taxon>Fungi</taxon>
        <taxon>Dikarya</taxon>
        <taxon>Basidiomycota</taxon>
        <taxon>Agaricomycotina</taxon>
        <taxon>Agaricomycetes</taxon>
        <taxon>Agaricomycetidae</taxon>
        <taxon>Agaricales</taxon>
        <taxon>Agaricineae</taxon>
        <taxon>Strophariaceae</taxon>
        <taxon>Pholiota</taxon>
    </lineage>
</organism>
<comment type="caution">
    <text evidence="2">The sequence shown here is derived from an EMBL/GenBank/DDBJ whole genome shotgun (WGS) entry which is preliminary data.</text>
</comment>
<evidence type="ECO:0000313" key="2">
    <source>
        <dbReference type="EMBL" id="KAF9483196.1"/>
    </source>
</evidence>
<dbReference type="SUPFAM" id="SSF53474">
    <property type="entry name" value="alpha/beta-Hydrolases"/>
    <property type="match status" value="1"/>
</dbReference>
<proteinExistence type="predicted"/>
<dbReference type="Gene3D" id="3.40.50.1820">
    <property type="entry name" value="alpha/beta hydrolase"/>
    <property type="match status" value="1"/>
</dbReference>
<dbReference type="OrthoDB" id="3251587at2759"/>
<feature type="domain" description="AB hydrolase-1" evidence="1">
    <location>
        <begin position="32"/>
        <end position="334"/>
    </location>
</feature>
<gene>
    <name evidence="2" type="ORF">BDN70DRAFT_341757</name>
</gene>
<dbReference type="Proteomes" id="UP000807469">
    <property type="component" value="Unassembled WGS sequence"/>
</dbReference>
<name>A0A9P5ZC29_9AGAR</name>
<dbReference type="Pfam" id="PF12697">
    <property type="entry name" value="Abhydrolase_6"/>
    <property type="match status" value="1"/>
</dbReference>
<evidence type="ECO:0000259" key="1">
    <source>
        <dbReference type="Pfam" id="PF12697"/>
    </source>
</evidence>
<protein>
    <submittedName>
        <fullName evidence="2">Alpha/beta-hydrolase</fullName>
    </submittedName>
</protein>
<dbReference type="InterPro" id="IPR029058">
    <property type="entry name" value="AB_hydrolase_fold"/>
</dbReference>
<dbReference type="InterPro" id="IPR000073">
    <property type="entry name" value="AB_hydrolase_1"/>
</dbReference>
<accession>A0A9P5ZC29</accession>
<keyword evidence="3" id="KW-1185">Reference proteome</keyword>